<dbReference type="EMBL" id="KQ257451">
    <property type="protein sequence ID" value="KND03970.1"/>
    <property type="molecule type" value="Genomic_DNA"/>
</dbReference>
<evidence type="ECO:0000256" key="1">
    <source>
        <dbReference type="SAM" id="MobiDB-lite"/>
    </source>
</evidence>
<dbReference type="OrthoDB" id="10382112at2759"/>
<dbReference type="InParanoid" id="A0A0L0HST9"/>
<keyword evidence="3" id="KW-1185">Reference proteome</keyword>
<feature type="region of interest" description="Disordered" evidence="1">
    <location>
        <begin position="96"/>
        <end position="129"/>
    </location>
</feature>
<proteinExistence type="predicted"/>
<organism evidence="2 3">
    <name type="scientific">Spizellomyces punctatus (strain DAOM BR117)</name>
    <dbReference type="NCBI Taxonomy" id="645134"/>
    <lineage>
        <taxon>Eukaryota</taxon>
        <taxon>Fungi</taxon>
        <taxon>Fungi incertae sedis</taxon>
        <taxon>Chytridiomycota</taxon>
        <taxon>Chytridiomycota incertae sedis</taxon>
        <taxon>Chytridiomycetes</taxon>
        <taxon>Spizellomycetales</taxon>
        <taxon>Spizellomycetaceae</taxon>
        <taxon>Spizellomyces</taxon>
    </lineage>
</organism>
<feature type="compositionally biased region" description="Low complexity" evidence="1">
    <location>
        <begin position="1"/>
        <end position="22"/>
    </location>
</feature>
<name>A0A0L0HST9_SPIPD</name>
<evidence type="ECO:0000313" key="3">
    <source>
        <dbReference type="Proteomes" id="UP000053201"/>
    </source>
</evidence>
<dbReference type="AlphaFoldDB" id="A0A0L0HST9"/>
<dbReference type="RefSeq" id="XP_016612009.1">
    <property type="nucleotide sequence ID" value="XM_016749735.1"/>
</dbReference>
<protein>
    <submittedName>
        <fullName evidence="2">Uncharacterized protein</fullName>
    </submittedName>
</protein>
<evidence type="ECO:0000313" key="2">
    <source>
        <dbReference type="EMBL" id="KND03970.1"/>
    </source>
</evidence>
<accession>A0A0L0HST9</accession>
<gene>
    <name evidence="2" type="ORF">SPPG_01420</name>
</gene>
<feature type="region of interest" description="Disordered" evidence="1">
    <location>
        <begin position="1"/>
        <end position="26"/>
    </location>
</feature>
<dbReference type="Proteomes" id="UP000053201">
    <property type="component" value="Unassembled WGS sequence"/>
</dbReference>
<reference evidence="2 3" key="1">
    <citation type="submission" date="2009-08" db="EMBL/GenBank/DDBJ databases">
        <title>The Genome Sequence of Spizellomyces punctatus strain DAOM BR117.</title>
        <authorList>
            <consortium name="The Broad Institute Genome Sequencing Platform"/>
            <person name="Russ C."/>
            <person name="Cuomo C."/>
            <person name="Shea T."/>
            <person name="Young S.K."/>
            <person name="Zeng Q."/>
            <person name="Koehrsen M."/>
            <person name="Haas B."/>
            <person name="Borodovsky M."/>
            <person name="Guigo R."/>
            <person name="Alvarado L."/>
            <person name="Berlin A."/>
            <person name="Bochicchio J."/>
            <person name="Borenstein D."/>
            <person name="Chapman S."/>
            <person name="Chen Z."/>
            <person name="Engels R."/>
            <person name="Freedman E."/>
            <person name="Gellesch M."/>
            <person name="Goldberg J."/>
            <person name="Griggs A."/>
            <person name="Gujja S."/>
            <person name="Heiman D."/>
            <person name="Hepburn T."/>
            <person name="Howarth C."/>
            <person name="Jen D."/>
            <person name="Larson L."/>
            <person name="Lewis B."/>
            <person name="Mehta T."/>
            <person name="Park D."/>
            <person name="Pearson M."/>
            <person name="Roberts A."/>
            <person name="Saif S."/>
            <person name="Shenoy N."/>
            <person name="Sisk P."/>
            <person name="Stolte C."/>
            <person name="Sykes S."/>
            <person name="Thomson T."/>
            <person name="Walk T."/>
            <person name="White J."/>
            <person name="Yandava C."/>
            <person name="Burger G."/>
            <person name="Gray M.W."/>
            <person name="Holland P.W.H."/>
            <person name="King N."/>
            <person name="Lang F.B.F."/>
            <person name="Roger A.J."/>
            <person name="Ruiz-Trillo I."/>
            <person name="Lander E."/>
            <person name="Nusbaum C."/>
        </authorList>
    </citation>
    <scope>NUCLEOTIDE SEQUENCE [LARGE SCALE GENOMIC DNA]</scope>
    <source>
        <strain evidence="2 3">DAOM BR117</strain>
    </source>
</reference>
<sequence length="156" mass="17359">MASSKAGAASSIISESSYSDGSGSREKILVDSSWPSEILPSSEPTPTWNLQTDAERYLARLASKLERIQKYKEKHHSSTALHDRLNTIECDQNDAEDVSQVHEWDDSLSDAESIDSKTGLLDTSTTNERRDGYAVSLHRKYEDRLKKSAALQGVDR</sequence>
<dbReference type="VEuPathDB" id="FungiDB:SPPG_01420"/>
<dbReference type="GeneID" id="27685080"/>